<protein>
    <submittedName>
        <fullName evidence="1">Uncharacterized protein</fullName>
    </submittedName>
</protein>
<reference evidence="1" key="1">
    <citation type="submission" date="2022-03" db="EMBL/GenBank/DDBJ databases">
        <authorList>
            <person name="Sayadi A."/>
        </authorList>
    </citation>
    <scope>NUCLEOTIDE SEQUENCE</scope>
</reference>
<dbReference type="EMBL" id="CAKOFQ010007250">
    <property type="protein sequence ID" value="CAH1996145.1"/>
    <property type="molecule type" value="Genomic_DNA"/>
</dbReference>
<dbReference type="OrthoDB" id="261614at2759"/>
<gene>
    <name evidence="1" type="ORF">ACAOBT_LOCUS23051</name>
</gene>
<accession>A0A9P0LHP5</accession>
<evidence type="ECO:0000313" key="2">
    <source>
        <dbReference type="Proteomes" id="UP001152888"/>
    </source>
</evidence>
<comment type="caution">
    <text evidence="1">The sequence shown here is derived from an EMBL/GenBank/DDBJ whole genome shotgun (WGS) entry which is preliminary data.</text>
</comment>
<sequence length="79" mass="9034">MSVRKYVILNATKMRKLIKQECSGCATQEGGWHGVAPLMWLRRRSEEPPCASVKCYWPNARLSTIGSNLKFIEAFHITH</sequence>
<proteinExistence type="predicted"/>
<organism evidence="1 2">
    <name type="scientific">Acanthoscelides obtectus</name>
    <name type="common">Bean weevil</name>
    <name type="synonym">Bruchus obtectus</name>
    <dbReference type="NCBI Taxonomy" id="200917"/>
    <lineage>
        <taxon>Eukaryota</taxon>
        <taxon>Metazoa</taxon>
        <taxon>Ecdysozoa</taxon>
        <taxon>Arthropoda</taxon>
        <taxon>Hexapoda</taxon>
        <taxon>Insecta</taxon>
        <taxon>Pterygota</taxon>
        <taxon>Neoptera</taxon>
        <taxon>Endopterygota</taxon>
        <taxon>Coleoptera</taxon>
        <taxon>Polyphaga</taxon>
        <taxon>Cucujiformia</taxon>
        <taxon>Chrysomeloidea</taxon>
        <taxon>Chrysomelidae</taxon>
        <taxon>Bruchinae</taxon>
        <taxon>Bruchini</taxon>
        <taxon>Acanthoscelides</taxon>
    </lineage>
</organism>
<name>A0A9P0LHP5_ACAOB</name>
<evidence type="ECO:0000313" key="1">
    <source>
        <dbReference type="EMBL" id="CAH1996145.1"/>
    </source>
</evidence>
<dbReference type="AlphaFoldDB" id="A0A9P0LHP5"/>
<dbReference type="Proteomes" id="UP001152888">
    <property type="component" value="Unassembled WGS sequence"/>
</dbReference>
<keyword evidence="2" id="KW-1185">Reference proteome</keyword>